<dbReference type="Pfam" id="PF03703">
    <property type="entry name" value="bPH_2"/>
    <property type="match status" value="2"/>
</dbReference>
<name>A0ABZ1RVB5_9ACTN</name>
<feature type="transmembrane region" description="Helical" evidence="1">
    <location>
        <begin position="192"/>
        <end position="211"/>
    </location>
</feature>
<keyword evidence="1" id="KW-0812">Transmembrane</keyword>
<dbReference type="PANTHER" id="PTHR34473">
    <property type="entry name" value="UPF0699 TRANSMEMBRANE PROTEIN YDBS"/>
    <property type="match status" value="1"/>
</dbReference>
<feature type="transmembrane region" description="Helical" evidence="1">
    <location>
        <begin position="236"/>
        <end position="260"/>
    </location>
</feature>
<evidence type="ECO:0000259" key="2">
    <source>
        <dbReference type="Pfam" id="PF03703"/>
    </source>
</evidence>
<sequence length="516" mass="56028">MTPDTAVREAEHAQDDPWGRLNPRLFLVNLSVVATPLATFGATTVLTGGEVNLQVLITCATFLITCLVISGISLMRLITTRYRITEDRVELHKGWLFRSQRSVPVDRIRSVDLTANPLHRIFGLTSLKVSTGDQASSGGGLSLDGLSNRDADALRSRLSELRHARQGLRTADGDTDTTIAELDWAWLRYAPLTLWGVGGVFIAVGSVYRTLHEMKIDPLELGIVKDLEDRFGSVPLWYGILVALLVIVLIGVAGSTATFIEGWGGYRLDRPETGMLRVRRGLLITRSVSIEEQRLRGVEVAEPLLLRWAGGARVKAVASGLGDEDENSSRSRLTPPVPLALARRIAADVLGAEVSPTDEADLAPHPRAALRRRINRALRWVVLIAAPFVGLGLWLTPALVHTGWITALVLLPVCLAFAHDAYRNLGHAVHGPYLVTRAGTFTRRTAAVQRDGIIGWSITRSVFQRKAGLLTLGAATAAGSGVYKVRDVSVSEGLALAEEAVPGLLAPFIERHPARR</sequence>
<feature type="transmembrane region" description="Helical" evidence="1">
    <location>
        <begin position="377"/>
        <end position="395"/>
    </location>
</feature>
<accession>A0ABZ1RVB5</accession>
<evidence type="ECO:0000313" key="4">
    <source>
        <dbReference type="Proteomes" id="UP001432075"/>
    </source>
</evidence>
<proteinExistence type="predicted"/>
<reference evidence="3" key="1">
    <citation type="submission" date="2022-10" db="EMBL/GenBank/DDBJ databases">
        <title>The complete genomes of actinobacterial strains from the NBC collection.</title>
        <authorList>
            <person name="Joergensen T.S."/>
            <person name="Alvarez Arevalo M."/>
            <person name="Sterndorff E.B."/>
            <person name="Faurdal D."/>
            <person name="Vuksanovic O."/>
            <person name="Mourched A.-S."/>
            <person name="Charusanti P."/>
            <person name="Shaw S."/>
            <person name="Blin K."/>
            <person name="Weber T."/>
        </authorList>
    </citation>
    <scope>NUCLEOTIDE SEQUENCE</scope>
    <source>
        <strain evidence="3">NBC_00283</strain>
    </source>
</reference>
<dbReference type="RefSeq" id="WP_271243801.1">
    <property type="nucleotide sequence ID" value="NZ_CP108057.1"/>
</dbReference>
<feature type="domain" description="YdbS-like PH" evidence="2">
    <location>
        <begin position="79"/>
        <end position="157"/>
    </location>
</feature>
<evidence type="ECO:0000313" key="3">
    <source>
        <dbReference type="EMBL" id="WUO50060.1"/>
    </source>
</evidence>
<dbReference type="InterPro" id="IPR014529">
    <property type="entry name" value="UCP026631"/>
</dbReference>
<dbReference type="Proteomes" id="UP001432075">
    <property type="component" value="Chromosome"/>
</dbReference>
<dbReference type="GeneID" id="91407917"/>
<organism evidence="3 4">
    <name type="scientific">Streptomyces goshikiensis</name>
    <dbReference type="NCBI Taxonomy" id="1942"/>
    <lineage>
        <taxon>Bacteria</taxon>
        <taxon>Bacillati</taxon>
        <taxon>Actinomycetota</taxon>
        <taxon>Actinomycetes</taxon>
        <taxon>Kitasatosporales</taxon>
        <taxon>Streptomycetaceae</taxon>
        <taxon>Streptomyces</taxon>
    </lineage>
</organism>
<feature type="transmembrane region" description="Helical" evidence="1">
    <location>
        <begin position="26"/>
        <end position="47"/>
    </location>
</feature>
<gene>
    <name evidence="3" type="ORF">OHU17_31830</name>
</gene>
<feature type="transmembrane region" description="Helical" evidence="1">
    <location>
        <begin position="53"/>
        <end position="78"/>
    </location>
</feature>
<evidence type="ECO:0000256" key="1">
    <source>
        <dbReference type="SAM" id="Phobius"/>
    </source>
</evidence>
<dbReference type="InterPro" id="IPR005182">
    <property type="entry name" value="YdbS-like_PH"/>
</dbReference>
<keyword evidence="1" id="KW-1133">Transmembrane helix</keyword>
<keyword evidence="4" id="KW-1185">Reference proteome</keyword>
<feature type="transmembrane region" description="Helical" evidence="1">
    <location>
        <begin position="401"/>
        <end position="418"/>
    </location>
</feature>
<protein>
    <submittedName>
        <fullName evidence="3">PH domain-containing protein</fullName>
    </submittedName>
</protein>
<dbReference type="PIRSF" id="PIRSF026631">
    <property type="entry name" value="UCP026631"/>
    <property type="match status" value="1"/>
</dbReference>
<feature type="domain" description="YdbS-like PH" evidence="2">
    <location>
        <begin position="422"/>
        <end position="498"/>
    </location>
</feature>
<dbReference type="PANTHER" id="PTHR34473:SF2">
    <property type="entry name" value="UPF0699 TRANSMEMBRANE PROTEIN YDBT"/>
    <property type="match status" value="1"/>
</dbReference>
<keyword evidence="1" id="KW-0472">Membrane</keyword>
<dbReference type="EMBL" id="CP108057">
    <property type="protein sequence ID" value="WUO50060.1"/>
    <property type="molecule type" value="Genomic_DNA"/>
</dbReference>